<dbReference type="PANTHER" id="PTHR31669">
    <property type="entry name" value="PROTEIN FAR1-RELATED SEQUENCE 10-RELATED"/>
    <property type="match status" value="1"/>
</dbReference>
<dbReference type="PROSITE" id="PS50966">
    <property type="entry name" value="ZF_SWIM"/>
    <property type="match status" value="1"/>
</dbReference>
<evidence type="ECO:0000256" key="7">
    <source>
        <dbReference type="SAM" id="MobiDB-lite"/>
    </source>
</evidence>
<dbReference type="InterPro" id="IPR007527">
    <property type="entry name" value="Znf_SWIM"/>
</dbReference>
<evidence type="ECO:0000259" key="8">
    <source>
        <dbReference type="PROSITE" id="PS50966"/>
    </source>
</evidence>
<comment type="similarity">
    <text evidence="1 6">Belongs to the FHY3/FAR1 family.</text>
</comment>
<reference evidence="9" key="1">
    <citation type="submission" date="2024-03" db="EMBL/GenBank/DDBJ databases">
        <title>WGS assembly of Saponaria officinalis var. Norfolk2.</title>
        <authorList>
            <person name="Jenkins J."/>
            <person name="Shu S."/>
            <person name="Grimwood J."/>
            <person name="Barry K."/>
            <person name="Goodstein D."/>
            <person name="Schmutz J."/>
            <person name="Leebens-Mack J."/>
            <person name="Osbourn A."/>
        </authorList>
    </citation>
    <scope>NUCLEOTIDE SEQUENCE [LARGE SCALE GENOMIC DNA]</scope>
    <source>
        <strain evidence="9">JIC</strain>
    </source>
</reference>
<evidence type="ECO:0000313" key="9">
    <source>
        <dbReference type="EMBL" id="KAK9690078.1"/>
    </source>
</evidence>
<comment type="caution">
    <text evidence="9">The sequence shown here is derived from an EMBL/GenBank/DDBJ whole genome shotgun (WGS) entry which is preliminary data.</text>
</comment>
<comment type="subcellular location">
    <subcellularLocation>
        <location evidence="6">Nucleus</location>
    </subcellularLocation>
</comment>
<gene>
    <name evidence="9" type="ORF">RND81_09G103400</name>
</gene>
<keyword evidence="4 6" id="KW-0862">Zinc</keyword>
<sequence>MPIENHGARVYTHVLFEDFQQEVISSTRGLSVRAFSESNGVEISTVKDGLVGKLFDVQFNIATLQVCCTCLKFERCGMICRHIIRILSSNGLNSIPDCYVLRRWCKDAVGRTMDHVDVIDARKVQLTRLWSEVYETVGLLKARDKGDIESLCTLIRDFRETLDPTTEELTKEHEIQQLLGFNTVEEIKIFPPKQAKNKGSGKRMLSAKAVAVAKVAKPKRLCGNCKQMAHHDKRNCPNPFAQGPPPIRESSSDAGDNDDEV</sequence>
<organism evidence="9 10">
    <name type="scientific">Saponaria officinalis</name>
    <name type="common">Common soapwort</name>
    <name type="synonym">Lychnis saponaria</name>
    <dbReference type="NCBI Taxonomy" id="3572"/>
    <lineage>
        <taxon>Eukaryota</taxon>
        <taxon>Viridiplantae</taxon>
        <taxon>Streptophyta</taxon>
        <taxon>Embryophyta</taxon>
        <taxon>Tracheophyta</taxon>
        <taxon>Spermatophyta</taxon>
        <taxon>Magnoliopsida</taxon>
        <taxon>eudicotyledons</taxon>
        <taxon>Gunneridae</taxon>
        <taxon>Pentapetalae</taxon>
        <taxon>Caryophyllales</taxon>
        <taxon>Caryophyllaceae</taxon>
        <taxon>Caryophylleae</taxon>
        <taxon>Saponaria</taxon>
    </lineage>
</organism>
<evidence type="ECO:0000256" key="5">
    <source>
        <dbReference type="PROSITE-ProRule" id="PRU00325"/>
    </source>
</evidence>
<evidence type="ECO:0000256" key="2">
    <source>
        <dbReference type="ARBA" id="ARBA00022723"/>
    </source>
</evidence>
<dbReference type="GO" id="GO:0008270">
    <property type="term" value="F:zinc ion binding"/>
    <property type="evidence" value="ECO:0007669"/>
    <property type="project" value="UniProtKB-UniRule"/>
</dbReference>
<dbReference type="PANTHER" id="PTHR31669:SF306">
    <property type="entry name" value="PROTEIN FAR1-RELATED SEQUENCE"/>
    <property type="match status" value="1"/>
</dbReference>
<dbReference type="SMART" id="SM00575">
    <property type="entry name" value="ZnF_PMZ"/>
    <property type="match status" value="1"/>
</dbReference>
<keyword evidence="2 6" id="KW-0479">Metal-binding</keyword>
<accession>A0AAW1IKP4</accession>
<feature type="region of interest" description="Disordered" evidence="7">
    <location>
        <begin position="231"/>
        <end position="261"/>
    </location>
</feature>
<dbReference type="AlphaFoldDB" id="A0AAW1IKP4"/>
<dbReference type="Proteomes" id="UP001443914">
    <property type="component" value="Unassembled WGS sequence"/>
</dbReference>
<keyword evidence="10" id="KW-1185">Reference proteome</keyword>
<evidence type="ECO:0000256" key="3">
    <source>
        <dbReference type="ARBA" id="ARBA00022771"/>
    </source>
</evidence>
<evidence type="ECO:0000313" key="10">
    <source>
        <dbReference type="Proteomes" id="UP001443914"/>
    </source>
</evidence>
<protein>
    <recommendedName>
        <fullName evidence="6">Protein FAR1-RELATED SEQUENCE</fullName>
    </recommendedName>
</protein>
<keyword evidence="6" id="KW-0539">Nucleus</keyword>
<dbReference type="InterPro" id="IPR031052">
    <property type="entry name" value="FHY3/FAR1"/>
</dbReference>
<comment type="function">
    <text evidence="6">Putative transcription activator involved in regulating light control of development.</text>
</comment>
<evidence type="ECO:0000256" key="4">
    <source>
        <dbReference type="ARBA" id="ARBA00022833"/>
    </source>
</evidence>
<evidence type="ECO:0000256" key="6">
    <source>
        <dbReference type="RuleBase" id="RU367018"/>
    </source>
</evidence>
<name>A0AAW1IKP4_SAPOF</name>
<evidence type="ECO:0000256" key="1">
    <source>
        <dbReference type="ARBA" id="ARBA00005889"/>
    </source>
</evidence>
<feature type="domain" description="SWIM-type" evidence="8">
    <location>
        <begin position="55"/>
        <end position="91"/>
    </location>
</feature>
<dbReference type="Pfam" id="PF04434">
    <property type="entry name" value="SWIM"/>
    <property type="match status" value="1"/>
</dbReference>
<dbReference type="EMBL" id="JBDFQZ010000009">
    <property type="protein sequence ID" value="KAK9690078.1"/>
    <property type="molecule type" value="Genomic_DNA"/>
</dbReference>
<dbReference type="GO" id="GO:0006355">
    <property type="term" value="P:regulation of DNA-templated transcription"/>
    <property type="evidence" value="ECO:0007669"/>
    <property type="project" value="UniProtKB-UniRule"/>
</dbReference>
<dbReference type="InterPro" id="IPR006564">
    <property type="entry name" value="Znf_PMZ"/>
</dbReference>
<dbReference type="GO" id="GO:0005634">
    <property type="term" value="C:nucleus"/>
    <property type="evidence" value="ECO:0007669"/>
    <property type="project" value="UniProtKB-SubCell"/>
</dbReference>
<keyword evidence="3 5" id="KW-0863">Zinc-finger</keyword>
<proteinExistence type="inferred from homology"/>